<dbReference type="Proteomes" id="UP001159364">
    <property type="component" value="Linkage Group LG07"/>
</dbReference>
<feature type="compositionally biased region" description="Basic and acidic residues" evidence="2">
    <location>
        <begin position="37"/>
        <end position="46"/>
    </location>
</feature>
<feature type="coiled-coil region" evidence="1">
    <location>
        <begin position="1021"/>
        <end position="1111"/>
    </location>
</feature>
<dbReference type="SUPFAM" id="SSF57997">
    <property type="entry name" value="Tropomyosin"/>
    <property type="match status" value="1"/>
</dbReference>
<feature type="region of interest" description="Disordered" evidence="2">
    <location>
        <begin position="1"/>
        <end position="46"/>
    </location>
</feature>
<feature type="coiled-coil region" evidence="1">
    <location>
        <begin position="734"/>
        <end position="817"/>
    </location>
</feature>
<evidence type="ECO:0000313" key="4">
    <source>
        <dbReference type="Proteomes" id="UP001159364"/>
    </source>
</evidence>
<keyword evidence="4" id="KW-1185">Reference proteome</keyword>
<proteinExistence type="predicted"/>
<gene>
    <name evidence="3" type="ORF">K2173_002621</name>
</gene>
<sequence length="1802" mass="204787">MEVSENHDSKELNVPNGDDVEEEKEAGSSNGVVSPKAEVDQEQERVTMRHVESKEDMFEDATDDMQENQFHETENVAQIDTVSVDKMRELLEKTVAEKESVVREFKEERDVSLREVANLHRLLKGLNDNGAGEGEEMVADSSIRELIGECSQLVKAVWEEKLRSESEIRELREQNGDLNGRVQLDQNVDAVADRILGSLGAVVNLGELVDNSVMGKITHVERSISVLVEQYSWMFQELDQLRQCLIEGGLKEGVQEEFGPWMVFAAARNELVELKKKEIEMMEKLNHLESDNRTFMEEVQKERAMVETANAELEQEKKRCAITKEKLSMAVTKGKALVQHRDSLKQSLAEKTTELENCWAELQEKSKAIEASEAWKEELVKHENLVVSLQEMLSQKNATLQIVEEMISQTSVPEELQTMDIVERFKWLINFVAVLQDMVSQKDATFQELEAIIFEINFPEELKSSDIIEKLKWYLNLVASLQDVLSQRNNILESLDEICSHINGAHELSSMDIVGKLNWLVDQRNALIDELLEFRRLKDALPPLDPHDTTSSLELETQICRLKEAFNQAKGEVNLLQNEISSIKEAAHTEVERLTVLLLGEYQENEYIKEELDSLSSECEKLFKQAHQASSDKDQVIRMLLEGSGIVADSQEGTDQTYSDIATLISRCIGKMKEQNSCSFDTFNHERMFEKMQSLVYVRDLDFRICENLVEEDKLARSEVTRLSDELRMVSQDLLGLKKDKNSLQKDLERSEDKSALLRERLSLAVKKGKGLVQDRDNIKLLLEEKNSEIEKFKLELQEEKSKVAECENQIIRLSTELEKVPRLESDLVELANRRDQLEQFLLERNNMLQAVIESIDRIVLPVDLNFEEPVAKVNWLADNIDEWKQAKNFIEQELDKVKEEASITSTKLLEAQKTIKSLEDELSVAESKISELAEEKCKIELAMRHGEEDLQKAMEEVTVQTSKCTEALANRKSLEDALTVAESNISVLIREREDAQLGRTTTETELEEVRKEAAIQTSKLSEAYRNIKSLEDSLSQAGANITLLTEQNNHVQVGRTHLEDELQKLRDKVDSQDDKLAEASTTIRTQEDELSKAASSISVLEDEKRITEEEIFTLNSKLKALMDELAGSNSSFETKSVELIQHIRDLQNLVNNDNVLPLVRHHFEKEFENLRNMDIIVKDICDHLADTEMLQGHSAVEGDSFVFPNMLGNILNMEGDNFEISSADVGNICLHIKNAAEAFLLKRKYLVDQFEGLFSFVDEIIEVLLRRLRATKDSVLMICEHMESVNQELKHMERHKEQQERIKATLEQDIRVLQLACTSAVGELQFEVKNNLLELSSVPELQKSQDSSSFEATEVGGLDTEYQQSSDECNYLNMVEMLSLTTRKVKSLIKMFESTSNVAAATIEDLQNELRNTIEASANAIEERDVYSNKVTELKSNMEALQDSCKELKLKMEEDYKVLEERLKEKDGEISTLQDNLLLKEHKLEDGLILTSDMKILFDKINGIEIPYTKSEGNVEAHSSVEMKKLFSIVECATEFHHQIKNLSHDKAELQSTVMSNVLEIEHLKEEIEKYIGYTQEFDELKTEMSDLTLGLERIVDKLEGDEVVGRVLPILENKIMALLLEVENSKSQAKELGDKLHGSQKAVDELSTKVNLLEDLLQSRSAQPEIVQERSIFAAPSVASGSEISEIEETGNFGKNEVSSVSSAAHPRTMRKGSNDHLALNVDLESASLLNKEEKDEDKGHVFKSLNTSGLVPKQAKSVADRLDGIWVSGGRVLMSRPRARLGLIAYWLLVHLWLLGTIL</sequence>
<evidence type="ECO:0000256" key="1">
    <source>
        <dbReference type="SAM" id="Coils"/>
    </source>
</evidence>
<feature type="compositionally biased region" description="Basic and acidic residues" evidence="2">
    <location>
        <begin position="1"/>
        <end position="11"/>
    </location>
</feature>
<name>A0AAV8SWK8_9ROSI</name>
<evidence type="ECO:0000256" key="2">
    <source>
        <dbReference type="SAM" id="MobiDB-lite"/>
    </source>
</evidence>
<feature type="coiled-coil region" evidence="1">
    <location>
        <begin position="881"/>
        <end position="936"/>
    </location>
</feature>
<keyword evidence="1" id="KW-0175">Coiled coil</keyword>
<feature type="coiled-coil region" evidence="1">
    <location>
        <begin position="264"/>
        <end position="326"/>
    </location>
</feature>
<protein>
    <submittedName>
        <fullName evidence="3">Uncharacterized protein</fullName>
    </submittedName>
</protein>
<accession>A0AAV8SWK8</accession>
<comment type="caution">
    <text evidence="3">The sequence shown here is derived from an EMBL/GenBank/DDBJ whole genome shotgun (WGS) entry which is preliminary data.</text>
</comment>
<dbReference type="PANTHER" id="PTHR43939:SF68">
    <property type="entry name" value="CENTROSOMAL PROTEIN OF 290 KDA-LIKE"/>
    <property type="match status" value="1"/>
</dbReference>
<evidence type="ECO:0000313" key="3">
    <source>
        <dbReference type="EMBL" id="KAJ8758842.1"/>
    </source>
</evidence>
<feature type="coiled-coil region" evidence="1">
    <location>
        <begin position="566"/>
        <end position="625"/>
    </location>
</feature>
<feature type="coiled-coil region" evidence="1">
    <location>
        <begin position="1283"/>
        <end position="1317"/>
    </location>
</feature>
<dbReference type="Gene3D" id="1.10.287.1490">
    <property type="match status" value="1"/>
</dbReference>
<dbReference type="EMBL" id="JAIWQS010000007">
    <property type="protein sequence ID" value="KAJ8758842.1"/>
    <property type="molecule type" value="Genomic_DNA"/>
</dbReference>
<reference evidence="3 4" key="1">
    <citation type="submission" date="2021-09" db="EMBL/GenBank/DDBJ databases">
        <title>Genomic insights and catalytic innovation underlie evolution of tropane alkaloids biosynthesis.</title>
        <authorList>
            <person name="Wang Y.-J."/>
            <person name="Tian T."/>
            <person name="Huang J.-P."/>
            <person name="Huang S.-X."/>
        </authorList>
    </citation>
    <scope>NUCLEOTIDE SEQUENCE [LARGE SCALE GENOMIC DNA]</scope>
    <source>
        <strain evidence="3">KIB-2018</strain>
        <tissue evidence="3">Leaf</tissue>
    </source>
</reference>
<organism evidence="3 4">
    <name type="scientific">Erythroxylum novogranatense</name>
    <dbReference type="NCBI Taxonomy" id="1862640"/>
    <lineage>
        <taxon>Eukaryota</taxon>
        <taxon>Viridiplantae</taxon>
        <taxon>Streptophyta</taxon>
        <taxon>Embryophyta</taxon>
        <taxon>Tracheophyta</taxon>
        <taxon>Spermatophyta</taxon>
        <taxon>Magnoliopsida</taxon>
        <taxon>eudicotyledons</taxon>
        <taxon>Gunneridae</taxon>
        <taxon>Pentapetalae</taxon>
        <taxon>rosids</taxon>
        <taxon>fabids</taxon>
        <taxon>Malpighiales</taxon>
        <taxon>Erythroxylaceae</taxon>
        <taxon>Erythroxylum</taxon>
    </lineage>
</organism>
<feature type="coiled-coil region" evidence="1">
    <location>
        <begin position="1404"/>
        <end position="1477"/>
    </location>
</feature>
<dbReference type="PANTHER" id="PTHR43939">
    <property type="entry name" value="COILED-COIL DOMAIN-CONTAINING PROTEIN 158"/>
    <property type="match status" value="1"/>
</dbReference>